<evidence type="ECO:0000313" key="1">
    <source>
        <dbReference type="EMBL" id="GBM90654.1"/>
    </source>
</evidence>
<sequence length="93" mass="10692">METGHGKYVLSLEGETQPHHYCIPRRSENLITYPAASHPCTRVDPRKRNALGNQSIGHYLYVHKDSFSNPPTNRRLEEAVVVDWPKMMKFKAS</sequence>
<reference evidence="1 2" key="1">
    <citation type="journal article" date="2019" name="Sci. Rep.">
        <title>Orb-weaving spider Araneus ventricosus genome elucidates the spidroin gene catalogue.</title>
        <authorList>
            <person name="Kono N."/>
            <person name="Nakamura H."/>
            <person name="Ohtoshi R."/>
            <person name="Moran D.A.P."/>
            <person name="Shinohara A."/>
            <person name="Yoshida Y."/>
            <person name="Fujiwara M."/>
            <person name="Mori M."/>
            <person name="Tomita M."/>
            <person name="Arakawa K."/>
        </authorList>
    </citation>
    <scope>NUCLEOTIDE SEQUENCE [LARGE SCALE GENOMIC DNA]</scope>
</reference>
<protein>
    <submittedName>
        <fullName evidence="1">Uncharacterized protein</fullName>
    </submittedName>
</protein>
<organism evidence="1 2">
    <name type="scientific">Araneus ventricosus</name>
    <name type="common">Orbweaver spider</name>
    <name type="synonym">Epeira ventricosa</name>
    <dbReference type="NCBI Taxonomy" id="182803"/>
    <lineage>
        <taxon>Eukaryota</taxon>
        <taxon>Metazoa</taxon>
        <taxon>Ecdysozoa</taxon>
        <taxon>Arthropoda</taxon>
        <taxon>Chelicerata</taxon>
        <taxon>Arachnida</taxon>
        <taxon>Araneae</taxon>
        <taxon>Araneomorphae</taxon>
        <taxon>Entelegynae</taxon>
        <taxon>Araneoidea</taxon>
        <taxon>Araneidae</taxon>
        <taxon>Araneus</taxon>
    </lineage>
</organism>
<accession>A0A4Y2JL35</accession>
<dbReference type="EMBL" id="BGPR01003641">
    <property type="protein sequence ID" value="GBM90654.1"/>
    <property type="molecule type" value="Genomic_DNA"/>
</dbReference>
<name>A0A4Y2JL35_ARAVE</name>
<proteinExistence type="predicted"/>
<dbReference type="AlphaFoldDB" id="A0A4Y2JL35"/>
<comment type="caution">
    <text evidence="1">The sequence shown here is derived from an EMBL/GenBank/DDBJ whole genome shotgun (WGS) entry which is preliminary data.</text>
</comment>
<gene>
    <name evidence="1" type="ORF">AVEN_141685_1</name>
</gene>
<dbReference type="Proteomes" id="UP000499080">
    <property type="component" value="Unassembled WGS sequence"/>
</dbReference>
<keyword evidence="2" id="KW-1185">Reference proteome</keyword>
<evidence type="ECO:0000313" key="2">
    <source>
        <dbReference type="Proteomes" id="UP000499080"/>
    </source>
</evidence>